<dbReference type="AlphaFoldDB" id="A0A7L0EDZ0"/>
<feature type="non-terminal residue" evidence="3">
    <location>
        <position position="1"/>
    </location>
</feature>
<evidence type="ECO:0000313" key="4">
    <source>
        <dbReference type="Proteomes" id="UP000550660"/>
    </source>
</evidence>
<feature type="non-terminal residue" evidence="3">
    <location>
        <position position="894"/>
    </location>
</feature>
<dbReference type="Proteomes" id="UP000550660">
    <property type="component" value="Unassembled WGS sequence"/>
</dbReference>
<comment type="caution">
    <text evidence="3">The sequence shown here is derived from an EMBL/GenBank/DDBJ whole genome shotgun (WGS) entry which is preliminary data.</text>
</comment>
<accession>A0A7L0EDZ0</accession>
<gene>
    <name evidence="3" type="primary">Ccdc33</name>
    <name evidence="3" type="ORF">TROMEL_R01935</name>
</gene>
<dbReference type="OrthoDB" id="552574at2759"/>
<feature type="region of interest" description="Disordered" evidence="2">
    <location>
        <begin position="436"/>
        <end position="465"/>
    </location>
</feature>
<reference evidence="3 4" key="1">
    <citation type="submission" date="2019-09" db="EMBL/GenBank/DDBJ databases">
        <title>Bird 10,000 Genomes (B10K) Project - Family phase.</title>
        <authorList>
            <person name="Zhang G."/>
        </authorList>
    </citation>
    <scope>NUCLEOTIDE SEQUENCE [LARGE SCALE GENOMIC DNA]</scope>
    <source>
        <strain evidence="3">B10K-DU-007-40</strain>
        <tissue evidence="3">Mixed tissue sample</tissue>
    </source>
</reference>
<dbReference type="GO" id="GO:0005777">
    <property type="term" value="C:peroxisome"/>
    <property type="evidence" value="ECO:0007669"/>
    <property type="project" value="TreeGrafter"/>
</dbReference>
<sequence length="894" mass="99372">IPMAGKAGEPRIPPTLQRSRLKAEEKTLDFEFEVVSAQFNQRGHYALQLTVENPLLQGSGASIQLRINSGDIVQSCTGITDTVEQSDLNEIYSFQRRKFTFTLPRGFCKNDKNHDVRLHVKALHFPGRAERMRRSRQVGEAFFAIYPRTNQPRMRLSAGKDEDWYHYSAVMALLRVGSEQPAMHCGRLAFTASLHEHRTPTTLASSPLLPPSTQEGQQPASPPSDILVHSQTPESAYHSLPADGHTCSPEVREPRFMGQRSPTPIKQEQSGLLRTGFGPRMVSWSYISTSWNRGKKGEVSMDFKGSLKVLTSTSLCAFPLHFFPLLTPPVRVTPLKSRDLLLPRSQGPPGELATHIFKIAVARETYAFSTRHHRQAGGEPCFCSPALPKIDGEGERQGTWKDAGAGRRCDGLAKREGSVKLPPLKTKACSILSPLKSASRKRGEGRCPTTPKKREPAGPARRQSTRFTVSVLPSRADLKDHLVPTALPWAGTRPTRSLIFLLSPKMSRPAGPPEQPMWNTSFLFQGQDAATIFSTDTALAIEYYPYKASESGHSTEDALLSLGLAGGRSWAAVPSALTPRPVRDSPGTLIPVGYSVLPLTSCVFRELAARSNGMRRGARSSALGWQEVSGYRLAMQRMAGDLLSLRQRVTSLEMENGHLRRSLASQEELGHALLADGDLDHKLVAGTAEMRRLKDRVQQLQNELIRKNDREKDLVLLRRAHQQEQVTLRRCQEKVAKMKGLEETVRQQEKVIEVMERVLQEKLSGVGRKAEKRVGGYKWGWGPSKSPSLHCGAPQLHPAGEALSREVYTALLAENHRLREELARHPHNLPPIIPPPPALPAVLGSTEKLSLLARLEEAQARGRALEKQLEETARRWGREKQELGTRLLERDHGF</sequence>
<feature type="region of interest" description="Disordered" evidence="2">
    <location>
        <begin position="199"/>
        <end position="266"/>
    </location>
</feature>
<evidence type="ECO:0000313" key="3">
    <source>
        <dbReference type="EMBL" id="NXJ81350.1"/>
    </source>
</evidence>
<organism evidence="3 4">
    <name type="scientific">Trogon melanurus</name>
    <name type="common">Black-tailed trogon</name>
    <dbReference type="NCBI Taxonomy" id="56311"/>
    <lineage>
        <taxon>Eukaryota</taxon>
        <taxon>Metazoa</taxon>
        <taxon>Chordata</taxon>
        <taxon>Craniata</taxon>
        <taxon>Vertebrata</taxon>
        <taxon>Euteleostomi</taxon>
        <taxon>Archelosauria</taxon>
        <taxon>Archosauria</taxon>
        <taxon>Dinosauria</taxon>
        <taxon>Saurischia</taxon>
        <taxon>Theropoda</taxon>
        <taxon>Coelurosauria</taxon>
        <taxon>Aves</taxon>
        <taxon>Neognathae</taxon>
        <taxon>Neoaves</taxon>
        <taxon>Telluraves</taxon>
        <taxon>Coraciimorphae</taxon>
        <taxon>Trogoniformes</taxon>
        <taxon>Trogonidae</taxon>
        <taxon>Trogon</taxon>
    </lineage>
</organism>
<dbReference type="PANTHER" id="PTHR21623:SF2">
    <property type="entry name" value="COILED-COIL DOMAIN-CONTAINING PROTEIN 33"/>
    <property type="match status" value="1"/>
</dbReference>
<feature type="compositionally biased region" description="Low complexity" evidence="2">
    <location>
        <begin position="200"/>
        <end position="213"/>
    </location>
</feature>
<keyword evidence="1" id="KW-0175">Coiled coil</keyword>
<feature type="coiled-coil region" evidence="1">
    <location>
        <begin position="683"/>
        <end position="758"/>
    </location>
</feature>
<feature type="coiled-coil region" evidence="1">
    <location>
        <begin position="848"/>
        <end position="875"/>
    </location>
</feature>
<protein>
    <submittedName>
        <fullName evidence="3">CCD33 protein</fullName>
    </submittedName>
</protein>
<name>A0A7L0EDZ0_TROML</name>
<proteinExistence type="predicted"/>
<dbReference type="InterPro" id="IPR039889">
    <property type="entry name" value="CCD33"/>
</dbReference>
<dbReference type="EMBL" id="VXAG01000763">
    <property type="protein sequence ID" value="NXJ81350.1"/>
    <property type="molecule type" value="Genomic_DNA"/>
</dbReference>
<evidence type="ECO:0000256" key="1">
    <source>
        <dbReference type="SAM" id="Coils"/>
    </source>
</evidence>
<evidence type="ECO:0000256" key="2">
    <source>
        <dbReference type="SAM" id="MobiDB-lite"/>
    </source>
</evidence>
<keyword evidence="4" id="KW-1185">Reference proteome</keyword>
<dbReference type="PANTHER" id="PTHR21623">
    <property type="entry name" value="SPERIOLIN-BINDING FACTOR"/>
    <property type="match status" value="1"/>
</dbReference>